<dbReference type="GO" id="GO:0016020">
    <property type="term" value="C:membrane"/>
    <property type="evidence" value="ECO:0007669"/>
    <property type="project" value="TreeGrafter"/>
</dbReference>
<name>A0A381E2W6_9GAMM</name>
<dbReference type="InterPro" id="IPR050266">
    <property type="entry name" value="AB_hydrolase_sf"/>
</dbReference>
<dbReference type="PANTHER" id="PTHR43798:SF33">
    <property type="entry name" value="HYDROLASE, PUTATIVE (AFU_ORTHOLOGUE AFUA_2G14860)-RELATED"/>
    <property type="match status" value="1"/>
</dbReference>
<evidence type="ECO:0000259" key="1">
    <source>
        <dbReference type="Pfam" id="PF00561"/>
    </source>
</evidence>
<evidence type="ECO:0000313" key="3">
    <source>
        <dbReference type="Proteomes" id="UP000254572"/>
    </source>
</evidence>
<dbReference type="SUPFAM" id="SSF53474">
    <property type="entry name" value="alpha/beta-Hydrolases"/>
    <property type="match status" value="1"/>
</dbReference>
<protein>
    <submittedName>
        <fullName evidence="2">Haloalkane dehalogenase</fullName>
    </submittedName>
</protein>
<accession>A0A381E2W6</accession>
<gene>
    <name evidence="2" type="ORF">NCTC13294_00717</name>
</gene>
<proteinExistence type="predicted"/>
<dbReference type="Proteomes" id="UP000254572">
    <property type="component" value="Unassembled WGS sequence"/>
</dbReference>
<dbReference type="Gene3D" id="3.40.50.1820">
    <property type="entry name" value="alpha/beta hydrolase"/>
    <property type="match status" value="1"/>
</dbReference>
<dbReference type="InterPro" id="IPR000073">
    <property type="entry name" value="AB_hydrolase_1"/>
</dbReference>
<dbReference type="EMBL" id="UFUW01000001">
    <property type="protein sequence ID" value="SUX20327.1"/>
    <property type="molecule type" value="Genomic_DNA"/>
</dbReference>
<dbReference type="Pfam" id="PF00561">
    <property type="entry name" value="Abhydrolase_1"/>
    <property type="match status" value="1"/>
</dbReference>
<sequence length="252" mass="27141">MQTFTSPSARCHLFYHDFPGHTPACLFVHGLGCAGSYEYPRVAADPAFAGRHAILLDLAGSGYSERPRDFSYTTTAHARTILELVDHLGLHDLYLYGHSMGGSIAIEAAAHLGNRLRGLIVSECNLTAGGGTYSRAIAAYREEDYIAHGHAALIAQETSPWAGSLRSSAPWAVWRSARSLIDGVEPDWLTRLSALPQRKTFLVGANTLPDADYERIRAAHIPTAIIPAAGHAMSWENPGGLAAALTAFMDET</sequence>
<dbReference type="PANTHER" id="PTHR43798">
    <property type="entry name" value="MONOACYLGLYCEROL LIPASE"/>
    <property type="match status" value="1"/>
</dbReference>
<organism evidence="2 3">
    <name type="scientific">Cardiobacterium valvarum</name>
    <dbReference type="NCBI Taxonomy" id="194702"/>
    <lineage>
        <taxon>Bacteria</taxon>
        <taxon>Pseudomonadati</taxon>
        <taxon>Pseudomonadota</taxon>
        <taxon>Gammaproteobacteria</taxon>
        <taxon>Cardiobacteriales</taxon>
        <taxon>Cardiobacteriaceae</taxon>
        <taxon>Cardiobacterium</taxon>
    </lineage>
</organism>
<keyword evidence="3" id="KW-1185">Reference proteome</keyword>
<dbReference type="GO" id="GO:0046464">
    <property type="term" value="P:acylglycerol catabolic process"/>
    <property type="evidence" value="ECO:0007669"/>
    <property type="project" value="TreeGrafter"/>
</dbReference>
<dbReference type="RefSeq" id="WP_172542178.1">
    <property type="nucleotide sequence ID" value="NZ_JBHLZC010000001.1"/>
</dbReference>
<dbReference type="AlphaFoldDB" id="A0A381E2W6"/>
<reference evidence="2 3" key="1">
    <citation type="submission" date="2018-06" db="EMBL/GenBank/DDBJ databases">
        <authorList>
            <consortium name="Pathogen Informatics"/>
            <person name="Doyle S."/>
        </authorList>
    </citation>
    <scope>NUCLEOTIDE SEQUENCE [LARGE SCALE GENOMIC DNA]</scope>
    <source>
        <strain evidence="2 3">NCTC13294</strain>
    </source>
</reference>
<feature type="domain" description="AB hydrolase-1" evidence="1">
    <location>
        <begin position="26"/>
        <end position="122"/>
    </location>
</feature>
<dbReference type="InterPro" id="IPR029058">
    <property type="entry name" value="AB_hydrolase_fold"/>
</dbReference>
<evidence type="ECO:0000313" key="2">
    <source>
        <dbReference type="EMBL" id="SUX20327.1"/>
    </source>
</evidence>
<dbReference type="GO" id="GO:0047372">
    <property type="term" value="F:monoacylglycerol lipase activity"/>
    <property type="evidence" value="ECO:0007669"/>
    <property type="project" value="TreeGrafter"/>
</dbReference>